<accession>A0ABR6UCJ7</accession>
<comment type="similarity">
    <text evidence="1 2">Belongs to the cytochrome P450 family.</text>
</comment>
<dbReference type="CDD" id="cd11038">
    <property type="entry name" value="CYP_AurH-like"/>
    <property type="match status" value="1"/>
</dbReference>
<name>A0ABR6UCJ7_9ACTN</name>
<dbReference type="InterPro" id="IPR001128">
    <property type="entry name" value="Cyt_P450"/>
</dbReference>
<evidence type="ECO:0000256" key="1">
    <source>
        <dbReference type="ARBA" id="ARBA00010617"/>
    </source>
</evidence>
<dbReference type="InterPro" id="IPR036396">
    <property type="entry name" value="Cyt_P450_sf"/>
</dbReference>
<dbReference type="PROSITE" id="PS00086">
    <property type="entry name" value="CYTOCHROME_P450"/>
    <property type="match status" value="1"/>
</dbReference>
<reference evidence="3 4" key="1">
    <citation type="submission" date="2020-08" db="EMBL/GenBank/DDBJ databases">
        <title>novel species in genus Nocardioides.</title>
        <authorList>
            <person name="Zhang G."/>
        </authorList>
    </citation>
    <scope>NUCLEOTIDE SEQUENCE [LARGE SCALE GENOMIC DNA]</scope>
    <source>
        <strain evidence="3 4">SC8A-24</strain>
    </source>
</reference>
<keyword evidence="4" id="KW-1185">Reference proteome</keyword>
<gene>
    <name evidence="3" type="ORF">H7344_14735</name>
</gene>
<protein>
    <submittedName>
        <fullName evidence="3">Cytochrome P450</fullName>
    </submittedName>
</protein>
<dbReference type="SUPFAM" id="SSF48264">
    <property type="entry name" value="Cytochrome P450"/>
    <property type="match status" value="1"/>
</dbReference>
<evidence type="ECO:0000313" key="4">
    <source>
        <dbReference type="Proteomes" id="UP000604001"/>
    </source>
</evidence>
<dbReference type="PANTHER" id="PTHR46696">
    <property type="entry name" value="P450, PUTATIVE (EUROFUNG)-RELATED"/>
    <property type="match status" value="1"/>
</dbReference>
<keyword evidence="2" id="KW-0560">Oxidoreductase</keyword>
<dbReference type="Gene3D" id="1.10.630.10">
    <property type="entry name" value="Cytochrome P450"/>
    <property type="match status" value="1"/>
</dbReference>
<evidence type="ECO:0000313" key="3">
    <source>
        <dbReference type="EMBL" id="MBC2961556.1"/>
    </source>
</evidence>
<dbReference type="Proteomes" id="UP000604001">
    <property type="component" value="Unassembled WGS sequence"/>
</dbReference>
<keyword evidence="2" id="KW-0408">Iron</keyword>
<dbReference type="Pfam" id="PF00067">
    <property type="entry name" value="p450"/>
    <property type="match status" value="1"/>
</dbReference>
<evidence type="ECO:0000256" key="2">
    <source>
        <dbReference type="RuleBase" id="RU000461"/>
    </source>
</evidence>
<proteinExistence type="inferred from homology"/>
<sequence length="396" mass="43895">MRRHFDLGDPTFDVTSAEVHAAREQDWYVETTWGWAVLRYAEASALLRDRRFRQGNARWPEQNGIHSGLFSDWWGETLLSLEGDDHARIRRLMLPAFKKRSIEAMVPGFQELAEELVDAFAPRGEVELISELAEPYAARIICRLLGLDESHWEQVAHWADDLGASFSIDVGNQVPRIEAAIEGLTGYLDEVVADRAAHPREDLVTALVQASQGADGAERLSRRELDVALVFLAFAGMETTRNQIGLAVQTLLQHPDQWRLLAERPELGRNAVEEVMRVNPTVTWVTREAVEDVDLDGLHVPAGGIVQVLSHSAGTDPRAVPEPAFDITAERPPHHGFGAGIHHCLGHYVARTDMAVALPLLARRMPDAVPDGPGRWLPVSGNTGALSFPIRFTPSH</sequence>
<dbReference type="PRINTS" id="PR00359">
    <property type="entry name" value="BP450"/>
</dbReference>
<organism evidence="3 4">
    <name type="scientific">Nocardioides deserti</name>
    <dbReference type="NCBI Taxonomy" id="1588644"/>
    <lineage>
        <taxon>Bacteria</taxon>
        <taxon>Bacillati</taxon>
        <taxon>Actinomycetota</taxon>
        <taxon>Actinomycetes</taxon>
        <taxon>Propionibacteriales</taxon>
        <taxon>Nocardioidaceae</taxon>
        <taxon>Nocardioides</taxon>
    </lineage>
</organism>
<comment type="caution">
    <text evidence="3">The sequence shown here is derived from an EMBL/GenBank/DDBJ whole genome shotgun (WGS) entry which is preliminary data.</text>
</comment>
<keyword evidence="2" id="KW-0503">Monooxygenase</keyword>
<keyword evidence="2" id="KW-0479">Metal-binding</keyword>
<dbReference type="RefSeq" id="WP_186346757.1">
    <property type="nucleotide sequence ID" value="NZ_BMMR01000006.1"/>
</dbReference>
<dbReference type="InterPro" id="IPR017972">
    <property type="entry name" value="Cyt_P450_CS"/>
</dbReference>
<keyword evidence="2" id="KW-0349">Heme</keyword>
<dbReference type="InterPro" id="IPR002397">
    <property type="entry name" value="Cyt_P450_B"/>
</dbReference>
<dbReference type="PANTHER" id="PTHR46696:SF1">
    <property type="entry name" value="CYTOCHROME P450 YJIB-RELATED"/>
    <property type="match status" value="1"/>
</dbReference>
<dbReference type="EMBL" id="JACMYC010000008">
    <property type="protein sequence ID" value="MBC2961556.1"/>
    <property type="molecule type" value="Genomic_DNA"/>
</dbReference>